<dbReference type="AlphaFoldDB" id="A0A226DNA6"/>
<sequence length="376" mass="43388">MSSKLFAIFFTILHSSQELRTFNSFLQLFSSCTLEVFTSRTYLYHDPGFWIVDERLIFPKSVKDIKTYVRLVSQARNDETIEINLLHEKRNIWSVNSKDVCRIGFIDLQEGEETDMSNSVNSLLQLMVINLQPQHVFLRVGIPAASDFPLPTKSRFDYTLILSMNVGNLSRGTCTSQLTTKTLPHRNNLQSIAFSSVPIVTTGSGMDMSEKRIKRLNSFLTNELKNRLMVTPNNSNIYNILKRILDRANLLLSSWYDFTLNISNSHIIKTQNGYLALPKIFVVMDREDSCNALIKILTFNNVYFSISYRSTGIYTKRTLYVASSSMLGKILTPSFYGLQESGILHWWEIRYTEGHILRRGACEVDNNRYWCPLDMW</sequence>
<organism evidence="1 2">
    <name type="scientific">Folsomia candida</name>
    <name type="common">Springtail</name>
    <dbReference type="NCBI Taxonomy" id="158441"/>
    <lineage>
        <taxon>Eukaryota</taxon>
        <taxon>Metazoa</taxon>
        <taxon>Ecdysozoa</taxon>
        <taxon>Arthropoda</taxon>
        <taxon>Hexapoda</taxon>
        <taxon>Collembola</taxon>
        <taxon>Entomobryomorpha</taxon>
        <taxon>Isotomoidea</taxon>
        <taxon>Isotomidae</taxon>
        <taxon>Proisotominae</taxon>
        <taxon>Folsomia</taxon>
    </lineage>
</organism>
<comment type="caution">
    <text evidence="1">The sequence shown here is derived from an EMBL/GenBank/DDBJ whole genome shotgun (WGS) entry which is preliminary data.</text>
</comment>
<dbReference type="EMBL" id="LNIX01000016">
    <property type="protein sequence ID" value="OXA46137.1"/>
    <property type="molecule type" value="Genomic_DNA"/>
</dbReference>
<keyword evidence="2" id="KW-1185">Reference proteome</keyword>
<gene>
    <name evidence="1" type="ORF">Fcan01_19180</name>
</gene>
<reference evidence="1 2" key="1">
    <citation type="submission" date="2015-12" db="EMBL/GenBank/DDBJ databases">
        <title>The genome of Folsomia candida.</title>
        <authorList>
            <person name="Faddeeva A."/>
            <person name="Derks M.F."/>
            <person name="Anvar Y."/>
            <person name="Smit S."/>
            <person name="Van Straalen N."/>
            <person name="Roelofs D."/>
        </authorList>
    </citation>
    <scope>NUCLEOTIDE SEQUENCE [LARGE SCALE GENOMIC DNA]</scope>
    <source>
        <strain evidence="1 2">VU population</strain>
        <tissue evidence="1">Whole body</tissue>
    </source>
</reference>
<dbReference type="PROSITE" id="PS51257">
    <property type="entry name" value="PROKAR_LIPOPROTEIN"/>
    <property type="match status" value="1"/>
</dbReference>
<proteinExistence type="predicted"/>
<accession>A0A226DNA6</accession>
<protein>
    <submittedName>
        <fullName evidence="1">Uncharacterized protein</fullName>
    </submittedName>
</protein>
<evidence type="ECO:0000313" key="1">
    <source>
        <dbReference type="EMBL" id="OXA46137.1"/>
    </source>
</evidence>
<evidence type="ECO:0000313" key="2">
    <source>
        <dbReference type="Proteomes" id="UP000198287"/>
    </source>
</evidence>
<name>A0A226DNA6_FOLCA</name>
<dbReference type="Proteomes" id="UP000198287">
    <property type="component" value="Unassembled WGS sequence"/>
</dbReference>